<dbReference type="EMBL" id="ML179136">
    <property type="protein sequence ID" value="THU98411.1"/>
    <property type="molecule type" value="Genomic_DNA"/>
</dbReference>
<name>A0A4S8M8I3_DENBC</name>
<sequence length="368" mass="40998">MPRRGGSNNNTSINLDFLDSIPPSPEKSTPTSAHTSNARKRPRVDSNNGDITTVNSNAVLAAKRLAATKKLKKDDMADYEAYLNDSAFGREARTHLLMLQVNTKLDKIISSQPTWEPSSGLMKNINSYVASSSLSTSLLSFRGDSTRDLVVNKLISLGLDIPENIRQDAAAIDRLNKAVEEAFTQRRSSMKKIIRDSMYHKVGGSWVRLDDQDCTNIYDLTKSLVHGTHSSLTAELCARVAIFRMVYVGSPGKEYWVQVDGTINGIRKKYEYKRREIAKAVKFILEEDRQKYGINEYTITDDDQTDIQNEVDQLIQAQNLKSSNNDNDEEIDAEINGPENSSTEEAQARNDGEPGSAHSPSTDKDDDT</sequence>
<feature type="region of interest" description="Disordered" evidence="1">
    <location>
        <begin position="1"/>
        <end position="52"/>
    </location>
</feature>
<evidence type="ECO:0000313" key="2">
    <source>
        <dbReference type="EMBL" id="THU98411.1"/>
    </source>
</evidence>
<evidence type="ECO:0000313" key="3">
    <source>
        <dbReference type="Proteomes" id="UP000297245"/>
    </source>
</evidence>
<dbReference type="OrthoDB" id="3236341at2759"/>
<organism evidence="2 3">
    <name type="scientific">Dendrothele bispora (strain CBS 962.96)</name>
    <dbReference type="NCBI Taxonomy" id="1314807"/>
    <lineage>
        <taxon>Eukaryota</taxon>
        <taxon>Fungi</taxon>
        <taxon>Dikarya</taxon>
        <taxon>Basidiomycota</taxon>
        <taxon>Agaricomycotina</taxon>
        <taxon>Agaricomycetes</taxon>
        <taxon>Agaricomycetidae</taxon>
        <taxon>Agaricales</taxon>
        <taxon>Agaricales incertae sedis</taxon>
        <taxon>Dendrothele</taxon>
    </lineage>
</organism>
<gene>
    <name evidence="2" type="ORF">K435DRAFT_795702</name>
</gene>
<keyword evidence="3" id="KW-1185">Reference proteome</keyword>
<feature type="compositionally biased region" description="Polar residues" evidence="1">
    <location>
        <begin position="1"/>
        <end position="14"/>
    </location>
</feature>
<feature type="region of interest" description="Disordered" evidence="1">
    <location>
        <begin position="319"/>
        <end position="368"/>
    </location>
</feature>
<dbReference type="AlphaFoldDB" id="A0A4S8M8I3"/>
<feature type="compositionally biased region" description="Polar residues" evidence="1">
    <location>
        <begin position="26"/>
        <end position="36"/>
    </location>
</feature>
<dbReference type="Proteomes" id="UP000297245">
    <property type="component" value="Unassembled WGS sequence"/>
</dbReference>
<protein>
    <submittedName>
        <fullName evidence="2">Uncharacterized protein</fullName>
    </submittedName>
</protein>
<evidence type="ECO:0000256" key="1">
    <source>
        <dbReference type="SAM" id="MobiDB-lite"/>
    </source>
</evidence>
<proteinExistence type="predicted"/>
<accession>A0A4S8M8I3</accession>
<reference evidence="2 3" key="1">
    <citation type="journal article" date="2019" name="Nat. Ecol. Evol.">
        <title>Megaphylogeny resolves global patterns of mushroom evolution.</title>
        <authorList>
            <person name="Varga T."/>
            <person name="Krizsan K."/>
            <person name="Foldi C."/>
            <person name="Dima B."/>
            <person name="Sanchez-Garcia M."/>
            <person name="Sanchez-Ramirez S."/>
            <person name="Szollosi G.J."/>
            <person name="Szarkandi J.G."/>
            <person name="Papp V."/>
            <person name="Albert L."/>
            <person name="Andreopoulos W."/>
            <person name="Angelini C."/>
            <person name="Antonin V."/>
            <person name="Barry K.W."/>
            <person name="Bougher N.L."/>
            <person name="Buchanan P."/>
            <person name="Buyck B."/>
            <person name="Bense V."/>
            <person name="Catcheside P."/>
            <person name="Chovatia M."/>
            <person name="Cooper J."/>
            <person name="Damon W."/>
            <person name="Desjardin D."/>
            <person name="Finy P."/>
            <person name="Geml J."/>
            <person name="Haridas S."/>
            <person name="Hughes K."/>
            <person name="Justo A."/>
            <person name="Karasinski D."/>
            <person name="Kautmanova I."/>
            <person name="Kiss B."/>
            <person name="Kocsube S."/>
            <person name="Kotiranta H."/>
            <person name="LaButti K.M."/>
            <person name="Lechner B.E."/>
            <person name="Liimatainen K."/>
            <person name="Lipzen A."/>
            <person name="Lukacs Z."/>
            <person name="Mihaltcheva S."/>
            <person name="Morgado L.N."/>
            <person name="Niskanen T."/>
            <person name="Noordeloos M.E."/>
            <person name="Ohm R.A."/>
            <person name="Ortiz-Santana B."/>
            <person name="Ovrebo C."/>
            <person name="Racz N."/>
            <person name="Riley R."/>
            <person name="Savchenko A."/>
            <person name="Shiryaev A."/>
            <person name="Soop K."/>
            <person name="Spirin V."/>
            <person name="Szebenyi C."/>
            <person name="Tomsovsky M."/>
            <person name="Tulloss R.E."/>
            <person name="Uehling J."/>
            <person name="Grigoriev I.V."/>
            <person name="Vagvolgyi C."/>
            <person name="Papp T."/>
            <person name="Martin F.M."/>
            <person name="Miettinen O."/>
            <person name="Hibbett D.S."/>
            <person name="Nagy L.G."/>
        </authorList>
    </citation>
    <scope>NUCLEOTIDE SEQUENCE [LARGE SCALE GENOMIC DNA]</scope>
    <source>
        <strain evidence="2 3">CBS 962.96</strain>
    </source>
</reference>